<sequence length="193" mass="22108">MRNMMIKGFANRESLRLMKEEPDRANFLMSPAYVNAWYQPERNSITFPYAYLNPPFYNLKYPQAFNYGGQGGTGGHEIVHGFDDEGVQFGPDGSLSKCMWHECGWMTSKSKDGFRDMAQCVVTQYKFVNNHQNFRLKTDSNGRCMDRTYFISALNVVQKRAVTSCVQMARPPKEKTSPILEVIPQGPPKVLDR</sequence>
<evidence type="ECO:0000259" key="1">
    <source>
        <dbReference type="Pfam" id="PF01431"/>
    </source>
</evidence>
<dbReference type="SUPFAM" id="SSF55486">
    <property type="entry name" value="Metalloproteases ('zincins'), catalytic domain"/>
    <property type="match status" value="1"/>
</dbReference>
<name>A0A016W477_9BILA</name>
<keyword evidence="3" id="KW-1185">Reference proteome</keyword>
<dbReference type="GO" id="GO:0004222">
    <property type="term" value="F:metalloendopeptidase activity"/>
    <property type="evidence" value="ECO:0007669"/>
    <property type="project" value="InterPro"/>
</dbReference>
<dbReference type="STRING" id="53326.A0A016W477"/>
<dbReference type="InterPro" id="IPR024079">
    <property type="entry name" value="MetalloPept_cat_dom_sf"/>
</dbReference>
<dbReference type="GO" id="GO:0016485">
    <property type="term" value="P:protein processing"/>
    <property type="evidence" value="ECO:0007669"/>
    <property type="project" value="TreeGrafter"/>
</dbReference>
<dbReference type="GO" id="GO:0005886">
    <property type="term" value="C:plasma membrane"/>
    <property type="evidence" value="ECO:0007669"/>
    <property type="project" value="TreeGrafter"/>
</dbReference>
<dbReference type="Gene3D" id="3.40.390.10">
    <property type="entry name" value="Collagenase (Catalytic Domain)"/>
    <property type="match status" value="1"/>
</dbReference>
<dbReference type="PANTHER" id="PTHR11733">
    <property type="entry name" value="ZINC METALLOPROTEASE FAMILY M13 NEPRILYSIN-RELATED"/>
    <property type="match status" value="1"/>
</dbReference>
<dbReference type="EMBL" id="JARK01001337">
    <property type="protein sequence ID" value="EYC34067.1"/>
    <property type="molecule type" value="Genomic_DNA"/>
</dbReference>
<dbReference type="Proteomes" id="UP000024635">
    <property type="component" value="Unassembled WGS sequence"/>
</dbReference>
<dbReference type="PROSITE" id="PS51885">
    <property type="entry name" value="NEPRILYSIN"/>
    <property type="match status" value="1"/>
</dbReference>
<proteinExistence type="predicted"/>
<accession>A0A016W477</accession>
<evidence type="ECO:0000313" key="3">
    <source>
        <dbReference type="Proteomes" id="UP000024635"/>
    </source>
</evidence>
<dbReference type="InterPro" id="IPR000718">
    <property type="entry name" value="Peptidase_M13"/>
</dbReference>
<protein>
    <recommendedName>
        <fullName evidence="1">Peptidase M13 C-terminal domain-containing protein</fullName>
    </recommendedName>
</protein>
<dbReference type="MEROPS" id="M13.011"/>
<dbReference type="InterPro" id="IPR018497">
    <property type="entry name" value="Peptidase_M13_C"/>
</dbReference>
<evidence type="ECO:0000313" key="2">
    <source>
        <dbReference type="EMBL" id="EYC34067.1"/>
    </source>
</evidence>
<dbReference type="Gene3D" id="1.10.1380.10">
    <property type="entry name" value="Neutral endopeptidase , domain2"/>
    <property type="match status" value="1"/>
</dbReference>
<feature type="domain" description="Peptidase M13 C-terminal" evidence="1">
    <location>
        <begin position="35"/>
        <end position="135"/>
    </location>
</feature>
<dbReference type="PANTHER" id="PTHR11733:SF188">
    <property type="entry name" value="NEPRILYSIN"/>
    <property type="match status" value="1"/>
</dbReference>
<reference evidence="3" key="1">
    <citation type="journal article" date="2015" name="Nat. Genet.">
        <title>The genome and transcriptome of the zoonotic hookworm Ancylostoma ceylanicum identify infection-specific gene families.</title>
        <authorList>
            <person name="Schwarz E.M."/>
            <person name="Hu Y."/>
            <person name="Antoshechkin I."/>
            <person name="Miller M.M."/>
            <person name="Sternberg P.W."/>
            <person name="Aroian R.V."/>
        </authorList>
    </citation>
    <scope>NUCLEOTIDE SEQUENCE</scope>
    <source>
        <strain evidence="3">HY135</strain>
    </source>
</reference>
<organism evidence="2 3">
    <name type="scientific">Ancylostoma ceylanicum</name>
    <dbReference type="NCBI Taxonomy" id="53326"/>
    <lineage>
        <taxon>Eukaryota</taxon>
        <taxon>Metazoa</taxon>
        <taxon>Ecdysozoa</taxon>
        <taxon>Nematoda</taxon>
        <taxon>Chromadorea</taxon>
        <taxon>Rhabditida</taxon>
        <taxon>Rhabditina</taxon>
        <taxon>Rhabditomorpha</taxon>
        <taxon>Strongyloidea</taxon>
        <taxon>Ancylostomatidae</taxon>
        <taxon>Ancylostomatinae</taxon>
        <taxon>Ancylostoma</taxon>
    </lineage>
</organism>
<dbReference type="PRINTS" id="PR00786">
    <property type="entry name" value="NEPRILYSIN"/>
</dbReference>
<dbReference type="AlphaFoldDB" id="A0A016W477"/>
<dbReference type="Pfam" id="PF01431">
    <property type="entry name" value="Peptidase_M13"/>
    <property type="match status" value="1"/>
</dbReference>
<dbReference type="OrthoDB" id="6475849at2759"/>
<comment type="caution">
    <text evidence="2">The sequence shown here is derived from an EMBL/GenBank/DDBJ whole genome shotgun (WGS) entry which is preliminary data.</text>
</comment>
<dbReference type="InterPro" id="IPR042089">
    <property type="entry name" value="Peptidase_M13_dom_2"/>
</dbReference>
<gene>
    <name evidence="2" type="primary">Acey_s0001.g223</name>
    <name evidence="2" type="ORF">Y032_0001g223</name>
</gene>